<protein>
    <recommendedName>
        <fullName evidence="2">Cell division protein ZapA</fullName>
    </recommendedName>
</protein>
<name>A0A0S4XRA7_9BACT</name>
<reference evidence="1" key="1">
    <citation type="submission" date="2015-11" db="EMBL/GenBank/DDBJ databases">
        <authorList>
            <person name="Zhang Y."/>
            <person name="Guo Z."/>
        </authorList>
    </citation>
    <scope>NUCLEOTIDE SEQUENCE</scope>
    <source>
        <strain evidence="1">BN30871</strain>
    </source>
</reference>
<dbReference type="EMBL" id="FAXN01000076">
    <property type="protein sequence ID" value="CUV66310.1"/>
    <property type="molecule type" value="Genomic_DNA"/>
</dbReference>
<gene>
    <name evidence="1" type="ORF">BN3087_720003</name>
</gene>
<organism evidence="1">
    <name type="scientific">Sulfurovum sp. enrichment culture clone C5</name>
    <dbReference type="NCBI Taxonomy" id="497650"/>
    <lineage>
        <taxon>Bacteria</taxon>
        <taxon>Pseudomonadati</taxon>
        <taxon>Campylobacterota</taxon>
        <taxon>Epsilonproteobacteria</taxon>
        <taxon>Campylobacterales</taxon>
        <taxon>Sulfurovaceae</taxon>
        <taxon>Sulfurovum</taxon>
        <taxon>environmental samples</taxon>
    </lineage>
</organism>
<evidence type="ECO:0000313" key="1">
    <source>
        <dbReference type="EMBL" id="CUV66310.1"/>
    </source>
</evidence>
<proteinExistence type="predicted"/>
<dbReference type="AlphaFoldDB" id="A0A0S4XRA7"/>
<sequence length="76" mass="9080">MMEKELKKVSVTIAGTRYEFALEEDFADFILEEFRENEVLLDQDNRPDKLLKAFLKVSKQCFEYDEEINTLIKELE</sequence>
<accession>A0A0S4XRA7</accession>
<evidence type="ECO:0008006" key="2">
    <source>
        <dbReference type="Google" id="ProtNLM"/>
    </source>
</evidence>